<dbReference type="PROSITE" id="PS00233">
    <property type="entry name" value="CHIT_BIND_RR_1"/>
    <property type="match status" value="1"/>
</dbReference>
<proteinExistence type="predicted"/>
<keyword evidence="3" id="KW-0472">Membrane</keyword>
<dbReference type="PRINTS" id="PR00947">
    <property type="entry name" value="CUTICLE"/>
</dbReference>
<evidence type="ECO:0000313" key="4">
    <source>
        <dbReference type="EMBL" id="KOX67393.1"/>
    </source>
</evidence>
<name>A0A0M8ZQ66_9HYME</name>
<gene>
    <name evidence="4" type="ORF">WN51_11300</name>
</gene>
<dbReference type="Pfam" id="PF00379">
    <property type="entry name" value="Chitin_bind_4"/>
    <property type="match status" value="1"/>
</dbReference>
<evidence type="ECO:0000256" key="1">
    <source>
        <dbReference type="ARBA" id="ARBA00022460"/>
    </source>
</evidence>
<dbReference type="InterPro" id="IPR000618">
    <property type="entry name" value="Insect_cuticle"/>
</dbReference>
<keyword evidence="1 2" id="KW-0193">Cuticle</keyword>
<dbReference type="OrthoDB" id="6379191at2759"/>
<dbReference type="GO" id="GO:0008010">
    <property type="term" value="F:structural constituent of chitin-based larval cuticle"/>
    <property type="evidence" value="ECO:0007669"/>
    <property type="project" value="TreeGrafter"/>
</dbReference>
<dbReference type="PROSITE" id="PS51155">
    <property type="entry name" value="CHIT_BIND_RR_2"/>
    <property type="match status" value="1"/>
</dbReference>
<dbReference type="PANTHER" id="PTHR10380">
    <property type="entry name" value="CUTICLE PROTEIN"/>
    <property type="match status" value="1"/>
</dbReference>
<dbReference type="AlphaFoldDB" id="A0A0M8ZQ66"/>
<evidence type="ECO:0000256" key="3">
    <source>
        <dbReference type="SAM" id="Phobius"/>
    </source>
</evidence>
<organism evidence="4 5">
    <name type="scientific">Melipona quadrifasciata</name>
    <dbReference type="NCBI Taxonomy" id="166423"/>
    <lineage>
        <taxon>Eukaryota</taxon>
        <taxon>Metazoa</taxon>
        <taxon>Ecdysozoa</taxon>
        <taxon>Arthropoda</taxon>
        <taxon>Hexapoda</taxon>
        <taxon>Insecta</taxon>
        <taxon>Pterygota</taxon>
        <taxon>Neoptera</taxon>
        <taxon>Endopterygota</taxon>
        <taxon>Hymenoptera</taxon>
        <taxon>Apocrita</taxon>
        <taxon>Aculeata</taxon>
        <taxon>Apoidea</taxon>
        <taxon>Anthophila</taxon>
        <taxon>Apidae</taxon>
        <taxon>Melipona</taxon>
    </lineage>
</organism>
<reference evidence="4 5" key="1">
    <citation type="submission" date="2015-07" db="EMBL/GenBank/DDBJ databases">
        <title>The genome of Melipona quadrifasciata.</title>
        <authorList>
            <person name="Pan H."/>
            <person name="Kapheim K."/>
        </authorList>
    </citation>
    <scope>NUCLEOTIDE SEQUENCE [LARGE SCALE GENOMIC DNA]</scope>
    <source>
        <strain evidence="4">0111107301</strain>
        <tissue evidence="4">Whole body</tissue>
    </source>
</reference>
<dbReference type="GO" id="GO:0062129">
    <property type="term" value="C:chitin-based extracellular matrix"/>
    <property type="evidence" value="ECO:0007669"/>
    <property type="project" value="TreeGrafter"/>
</dbReference>
<sequence length="171" mass="18794">MKLNSYKNTCDSYTRLNKNLIYILLTKEYTIVLCVFASVAAGASLDVYAPSTPPIPILRQSADGPNPDGSYSYSYETANGIQAQEVGYINYAGTKTESREAQGSYTYTAPNGEIVQVTYVANENGFQPQGSHIPTIPPEILKGLQYIAAHPEENNIDAKETVNLYRARRSV</sequence>
<dbReference type="EMBL" id="KQ436234">
    <property type="protein sequence ID" value="KOX67393.1"/>
    <property type="molecule type" value="Genomic_DNA"/>
</dbReference>
<keyword evidence="3" id="KW-0812">Transmembrane</keyword>
<protein>
    <submittedName>
        <fullName evidence="4">Larval cuticle protein LCP-17</fullName>
    </submittedName>
</protein>
<evidence type="ECO:0000256" key="2">
    <source>
        <dbReference type="PROSITE-ProRule" id="PRU00497"/>
    </source>
</evidence>
<keyword evidence="3" id="KW-1133">Transmembrane helix</keyword>
<keyword evidence="5" id="KW-1185">Reference proteome</keyword>
<feature type="transmembrane region" description="Helical" evidence="3">
    <location>
        <begin position="20"/>
        <end position="45"/>
    </location>
</feature>
<dbReference type="InterPro" id="IPR050468">
    <property type="entry name" value="Cuticle_Struct_Prot"/>
</dbReference>
<evidence type="ECO:0000313" key="5">
    <source>
        <dbReference type="Proteomes" id="UP000053105"/>
    </source>
</evidence>
<dbReference type="STRING" id="166423.A0A0M8ZQ66"/>
<dbReference type="PANTHER" id="PTHR10380:SF173">
    <property type="entry name" value="CUTICULAR PROTEIN 47EF, ISOFORM C-RELATED"/>
    <property type="match status" value="1"/>
</dbReference>
<dbReference type="InterPro" id="IPR031311">
    <property type="entry name" value="CHIT_BIND_RR_consensus"/>
</dbReference>
<dbReference type="Proteomes" id="UP000053105">
    <property type="component" value="Unassembled WGS sequence"/>
</dbReference>
<accession>A0A0M8ZQ66</accession>